<dbReference type="InterPro" id="IPR018392">
    <property type="entry name" value="LysM"/>
</dbReference>
<dbReference type="Proteomes" id="UP000199068">
    <property type="component" value="Unassembled WGS sequence"/>
</dbReference>
<dbReference type="RefSeq" id="WP_092722638.1">
    <property type="nucleotide sequence ID" value="NZ_FNGW01000001.1"/>
</dbReference>
<proteinExistence type="predicted"/>
<protein>
    <recommendedName>
        <fullName evidence="1">LysM domain-containing protein</fullName>
    </recommendedName>
</protein>
<dbReference type="PROSITE" id="PS51782">
    <property type="entry name" value="LYSM"/>
    <property type="match status" value="1"/>
</dbReference>
<dbReference type="STRING" id="1121325.SAMN04515677_101570"/>
<organism evidence="2 3">
    <name type="scientific">Romboutsia lituseburensis DSM 797</name>
    <dbReference type="NCBI Taxonomy" id="1121325"/>
    <lineage>
        <taxon>Bacteria</taxon>
        <taxon>Bacillati</taxon>
        <taxon>Bacillota</taxon>
        <taxon>Clostridia</taxon>
        <taxon>Peptostreptococcales</taxon>
        <taxon>Peptostreptococcaceae</taxon>
        <taxon>Romboutsia</taxon>
    </lineage>
</organism>
<keyword evidence="3" id="KW-1185">Reference proteome</keyword>
<sequence>MKYLLIFLIILSFIAPSTKNDDSFKNIFRDGFYNYITCLDNSVDYLVENVPAFSSIAEIPYEKAYSSIMKDRHLIKHLVSSGETLDDIIKLYNNNIDDIENFRKVVYKENEGLISEDYQVQSGSYITIPCE</sequence>
<dbReference type="AlphaFoldDB" id="A0A1G9J9S5"/>
<feature type="domain" description="LysM" evidence="1">
    <location>
        <begin position="75"/>
        <end position="128"/>
    </location>
</feature>
<evidence type="ECO:0000313" key="2">
    <source>
        <dbReference type="EMBL" id="SDL34309.1"/>
    </source>
</evidence>
<dbReference type="EMBL" id="FNGW01000001">
    <property type="protein sequence ID" value="SDL34309.1"/>
    <property type="molecule type" value="Genomic_DNA"/>
</dbReference>
<name>A0A1G9J9S5_9FIRM</name>
<evidence type="ECO:0000259" key="1">
    <source>
        <dbReference type="PROSITE" id="PS51782"/>
    </source>
</evidence>
<accession>A0A1G9J9S5</accession>
<evidence type="ECO:0000313" key="3">
    <source>
        <dbReference type="Proteomes" id="UP000199068"/>
    </source>
</evidence>
<gene>
    <name evidence="2" type="ORF">SAMN04515677_101570</name>
</gene>
<reference evidence="2 3" key="1">
    <citation type="submission" date="2016-10" db="EMBL/GenBank/DDBJ databases">
        <authorList>
            <person name="de Groot N.N."/>
        </authorList>
    </citation>
    <scope>NUCLEOTIDE SEQUENCE [LARGE SCALE GENOMIC DNA]</scope>
    <source>
        <strain evidence="2 3">DSM 797</strain>
    </source>
</reference>